<evidence type="ECO:0000256" key="5">
    <source>
        <dbReference type="ARBA" id="ARBA00022833"/>
    </source>
</evidence>
<dbReference type="PANTHER" id="PTHR45717">
    <property type="entry name" value="OS12G0527900 PROTEIN"/>
    <property type="match status" value="1"/>
</dbReference>
<evidence type="ECO:0000256" key="3">
    <source>
        <dbReference type="ARBA" id="ARBA00022737"/>
    </source>
</evidence>
<feature type="region of interest" description="Disordered" evidence="8">
    <location>
        <begin position="158"/>
        <end position="197"/>
    </location>
</feature>
<evidence type="ECO:0000256" key="6">
    <source>
        <dbReference type="PROSITE-ProRule" id="PRU00325"/>
    </source>
</evidence>
<dbReference type="Gene3D" id="1.25.40.10">
    <property type="entry name" value="Tetratricopeptide repeat domain"/>
    <property type="match status" value="2"/>
</dbReference>
<feature type="repeat" description="PPR" evidence="7">
    <location>
        <begin position="949"/>
        <end position="983"/>
    </location>
</feature>
<evidence type="ECO:0000313" key="10">
    <source>
        <dbReference type="EMBL" id="GJT48914.1"/>
    </source>
</evidence>
<name>A0ABQ5EDC7_9ASTR</name>
<reference evidence="10" key="1">
    <citation type="journal article" date="2022" name="Int. J. Mol. Sci.">
        <title>Draft Genome of Tanacetum Coccineum: Genomic Comparison of Closely Related Tanacetum-Family Plants.</title>
        <authorList>
            <person name="Yamashiro T."/>
            <person name="Shiraishi A."/>
            <person name="Nakayama K."/>
            <person name="Satake H."/>
        </authorList>
    </citation>
    <scope>NUCLEOTIDE SEQUENCE</scope>
</reference>
<feature type="region of interest" description="Disordered" evidence="8">
    <location>
        <begin position="388"/>
        <end position="416"/>
    </location>
</feature>
<dbReference type="PROSITE" id="PS51375">
    <property type="entry name" value="PPR"/>
    <property type="match status" value="2"/>
</dbReference>
<evidence type="ECO:0000259" key="9">
    <source>
        <dbReference type="PROSITE" id="PS50966"/>
    </source>
</evidence>
<dbReference type="InterPro" id="IPR058594">
    <property type="entry name" value="PB1-like_dom_pln"/>
</dbReference>
<proteinExistence type="inferred from homology"/>
<dbReference type="InterPro" id="IPR006564">
    <property type="entry name" value="Znf_PMZ"/>
</dbReference>
<feature type="repeat" description="PPR" evidence="7">
    <location>
        <begin position="1020"/>
        <end position="1054"/>
    </location>
</feature>
<dbReference type="NCBIfam" id="TIGR00756">
    <property type="entry name" value="PPR"/>
    <property type="match status" value="2"/>
</dbReference>
<evidence type="ECO:0000256" key="7">
    <source>
        <dbReference type="PROSITE-ProRule" id="PRU00708"/>
    </source>
</evidence>
<keyword evidence="3" id="KW-0677">Repeat</keyword>
<feature type="region of interest" description="Disordered" evidence="8">
    <location>
        <begin position="452"/>
        <end position="484"/>
    </location>
</feature>
<keyword evidence="4 6" id="KW-0863">Zinc-finger</keyword>
<keyword evidence="2" id="KW-0479">Metal-binding</keyword>
<feature type="domain" description="SWIM-type" evidence="9">
    <location>
        <begin position="305"/>
        <end position="337"/>
    </location>
</feature>
<organism evidence="10 11">
    <name type="scientific">Tanacetum coccineum</name>
    <dbReference type="NCBI Taxonomy" id="301880"/>
    <lineage>
        <taxon>Eukaryota</taxon>
        <taxon>Viridiplantae</taxon>
        <taxon>Streptophyta</taxon>
        <taxon>Embryophyta</taxon>
        <taxon>Tracheophyta</taxon>
        <taxon>Spermatophyta</taxon>
        <taxon>Magnoliopsida</taxon>
        <taxon>eudicotyledons</taxon>
        <taxon>Gunneridae</taxon>
        <taxon>Pentapetalae</taxon>
        <taxon>asterids</taxon>
        <taxon>campanulids</taxon>
        <taxon>Asterales</taxon>
        <taxon>Asteraceae</taxon>
        <taxon>Asteroideae</taxon>
        <taxon>Anthemideae</taxon>
        <taxon>Anthemidinae</taxon>
        <taxon>Tanacetum</taxon>
    </lineage>
</organism>
<dbReference type="InterPro" id="IPR011990">
    <property type="entry name" value="TPR-like_helical_dom_sf"/>
</dbReference>
<protein>
    <submittedName>
        <fullName evidence="10">Pentatricopeptide repeat-containing protein</fullName>
    </submittedName>
</protein>
<dbReference type="Proteomes" id="UP001151760">
    <property type="component" value="Unassembled WGS sequence"/>
</dbReference>
<gene>
    <name evidence="10" type="ORF">Tco_0975071</name>
</gene>
<dbReference type="PANTHER" id="PTHR45717:SF50">
    <property type="entry name" value="TETRATRICOPEPTIDE REPEAT (TPR)-LIKE SUPERFAMILY PROTEIN-RELATED"/>
    <property type="match status" value="1"/>
</dbReference>
<keyword evidence="5" id="KW-0862">Zinc</keyword>
<feature type="compositionally biased region" description="Acidic residues" evidence="8">
    <location>
        <begin position="615"/>
        <end position="631"/>
    </location>
</feature>
<evidence type="ECO:0000256" key="4">
    <source>
        <dbReference type="ARBA" id="ARBA00022771"/>
    </source>
</evidence>
<feature type="compositionally biased region" description="Gly residues" evidence="8">
    <location>
        <begin position="455"/>
        <end position="469"/>
    </location>
</feature>
<evidence type="ECO:0000256" key="1">
    <source>
        <dbReference type="ARBA" id="ARBA00007626"/>
    </source>
</evidence>
<dbReference type="SUPFAM" id="SSF48452">
    <property type="entry name" value="TPR-like"/>
    <property type="match status" value="1"/>
</dbReference>
<feature type="region of interest" description="Disordered" evidence="8">
    <location>
        <begin position="615"/>
        <end position="636"/>
    </location>
</feature>
<accession>A0ABQ5EDC7</accession>
<dbReference type="Pfam" id="PF01535">
    <property type="entry name" value="PPR"/>
    <property type="match status" value="4"/>
</dbReference>
<dbReference type="PROSITE" id="PS50966">
    <property type="entry name" value="ZF_SWIM"/>
    <property type="match status" value="1"/>
</dbReference>
<dbReference type="InterPro" id="IPR002885">
    <property type="entry name" value="PPR_rpt"/>
</dbReference>
<dbReference type="EMBL" id="BQNB010016193">
    <property type="protein sequence ID" value="GJT48914.1"/>
    <property type="molecule type" value="Genomic_DNA"/>
</dbReference>
<dbReference type="SMART" id="SM00575">
    <property type="entry name" value="ZnF_PMZ"/>
    <property type="match status" value="1"/>
</dbReference>
<dbReference type="Pfam" id="PF13812">
    <property type="entry name" value="PPR_3"/>
    <property type="match status" value="1"/>
</dbReference>
<reference evidence="10" key="2">
    <citation type="submission" date="2022-01" db="EMBL/GenBank/DDBJ databases">
        <authorList>
            <person name="Yamashiro T."/>
            <person name="Shiraishi A."/>
            <person name="Satake H."/>
            <person name="Nakayama K."/>
        </authorList>
    </citation>
    <scope>NUCLEOTIDE SEQUENCE</scope>
</reference>
<dbReference type="Pfam" id="PF26130">
    <property type="entry name" value="PB1-like"/>
    <property type="match status" value="1"/>
</dbReference>
<sequence length="1111" mass="126051">MVVVEWKVRDYEDPIDEQEAYDSDLFSVMELQEMLKTLGYPMKKNKMYYHFKIPNSNLDYGLQALGNDADVINLVRYIDKYRLIEVYIEHEYTVLDTYLKSPQKLRLEEIVDVESSALARKPFKKPGLKVNRLPQLLLEGPSLNDEGSSLNAEFNECNEEDHNEDENGSDCNEEAAYEDETVSESDESDDSEDSDYIVDDDNVINEVEVDMQEFYKNIDKDVEWVGPSKSKGKVEVPAKMNVEEGYDLDDFDMDIDCDSNVESTKERKRALRGLRKESKNKYGEFYVLWNGGTKYQATGPFEDQCVVDIEEKKCSCRKWELTGMPCKHAVAVINEMATTNADVGVPESWVHSSYWVKTWAKQYSHTINPLNGKNLWIKHPSPYTIIPPKIHPQIGRPPKSRKKSAGEISTQKMSKNGKLSRFGKSVTCGKCGNKGHNKTTCKAKVVGSQASNVGGSQGSNVGGSQGSKVGGSQAAKRARGSQTGASSVKQSVTYAYAYEQLLSVLLFYGNLWSQTLSAVTFRASCVEHRIPGSIHVVETKFNESAHGARLLKNYSSGIHSPSLLNYRYSSLAGTKSSGEEDDDLEDGFSELEASSIDVSQEKDAVDEIDDDLISEPELSEEEDVVPENETEVSDKKTSQQRRAFSVLFKVIMDSPRIPVHKALDKWLEKGETTSRADISVALLELRRRRMFDKALQLSEWLESRKQLVFNEKDHSSRIDLIAKVRGLQHAENYIEKIPESFKGELIYRTLLANCVQVVHTTKAEQVFNKMKDLKFPITTFACNQLLLLYKRTNKKKIAEVLLLMEQENVKPSHFTYRMLIDIKGQSNDMEGMEQILETMKAEDMEPDSKIQAILARHYIFGGLKDKAKAVMQEMEGTDLKQKRWVCSALISLYATIGSVDDVKRVWEVCKSNPRLEECMTAIDAWGKLKKIEEAEAVFELMSKRVKQMSSKHYASMLKVYANNKMLSKGKDLVKQMAESGCQIGPMTWDALVKLYVEAGEIEKADSILRRASEQNRIKPLFNTYMIILDQYAKRGDIHNAEKMFHRMRQDGYVSRLRQYHSLLQTYINAKAPAYGFRERMKADNIFPNKALSGQLGQVDAFKKTAVSDLLD</sequence>
<dbReference type="Pfam" id="PF04434">
    <property type="entry name" value="SWIM"/>
    <property type="match status" value="1"/>
</dbReference>
<keyword evidence="11" id="KW-1185">Reference proteome</keyword>
<comment type="similarity">
    <text evidence="1">Belongs to the PPR family. P subfamily.</text>
</comment>
<evidence type="ECO:0000256" key="8">
    <source>
        <dbReference type="SAM" id="MobiDB-lite"/>
    </source>
</evidence>
<evidence type="ECO:0000256" key="2">
    <source>
        <dbReference type="ARBA" id="ARBA00022723"/>
    </source>
</evidence>
<dbReference type="InterPro" id="IPR007527">
    <property type="entry name" value="Znf_SWIM"/>
</dbReference>
<evidence type="ECO:0000313" key="11">
    <source>
        <dbReference type="Proteomes" id="UP001151760"/>
    </source>
</evidence>
<comment type="caution">
    <text evidence="10">The sequence shown here is derived from an EMBL/GenBank/DDBJ whole genome shotgun (WGS) entry which is preliminary data.</text>
</comment>